<evidence type="ECO:0000313" key="3">
    <source>
        <dbReference type="EMBL" id="CAB4824320.1"/>
    </source>
</evidence>
<dbReference type="PANTHER" id="PTHR21708:SF26">
    <property type="entry name" value="2-DEHYDROPANTOATE 2-REDUCTASE"/>
    <property type="match status" value="1"/>
</dbReference>
<dbReference type="GO" id="GO:0005737">
    <property type="term" value="C:cytoplasm"/>
    <property type="evidence" value="ECO:0007669"/>
    <property type="project" value="TreeGrafter"/>
</dbReference>
<dbReference type="PANTHER" id="PTHR21708">
    <property type="entry name" value="PROBABLE 2-DEHYDROPANTOATE 2-REDUCTASE"/>
    <property type="match status" value="1"/>
</dbReference>
<dbReference type="AlphaFoldDB" id="A0A6J6ZVD2"/>
<dbReference type="SUPFAM" id="SSF51735">
    <property type="entry name" value="NAD(P)-binding Rossmann-fold domains"/>
    <property type="match status" value="1"/>
</dbReference>
<feature type="domain" description="Ketopantoate reductase N-terminal" evidence="1">
    <location>
        <begin position="3"/>
        <end position="150"/>
    </location>
</feature>
<dbReference type="SUPFAM" id="SSF48179">
    <property type="entry name" value="6-phosphogluconate dehydrogenase C-terminal domain-like"/>
    <property type="match status" value="1"/>
</dbReference>
<sequence>MRVAVLGTGANGAGIAADLTRAGNDVTLIDQWPENVEVMKRSGVRVEMPNESHVTPVKALHLCEIATLRHQFDIVFVAVKAYDTCWVTQLIEPYVKPDGLVIGLQNGMTIDDIAPIVGGDRTVGAVIEIAAAMWSPGIVERHTPPEGTWFALGSLSDDTFDRLHFVAELLSCAGKTEVVSDIRSAKWMKLVVNAAELVPSAICNLPLLDAAQIPGMDPFMRIAGKEAIRTAVDAGQRVVPIFGLSDVDPADPEGLVDRLLDAVYTQWSLPQTKTTVLQDWQKGRRAEADQLNGYVLQQRTALSGDAPANRRVLEIAHRIERGELRPDPANVELLLSL</sequence>
<dbReference type="InterPro" id="IPR013332">
    <property type="entry name" value="KPR_N"/>
</dbReference>
<dbReference type="InterPro" id="IPR051402">
    <property type="entry name" value="KPR-Related"/>
</dbReference>
<evidence type="ECO:0000259" key="1">
    <source>
        <dbReference type="Pfam" id="PF02558"/>
    </source>
</evidence>
<dbReference type="InterPro" id="IPR036291">
    <property type="entry name" value="NAD(P)-bd_dom_sf"/>
</dbReference>
<dbReference type="EMBL" id="CAFABK010000010">
    <property type="protein sequence ID" value="CAB4824320.1"/>
    <property type="molecule type" value="Genomic_DNA"/>
</dbReference>
<dbReference type="Pfam" id="PF02558">
    <property type="entry name" value="ApbA"/>
    <property type="match status" value="1"/>
</dbReference>
<protein>
    <submittedName>
        <fullName evidence="3">Unannotated protein</fullName>
    </submittedName>
</protein>
<feature type="domain" description="Ketopantoate reductase C-terminal" evidence="2">
    <location>
        <begin position="181"/>
        <end position="320"/>
    </location>
</feature>
<accession>A0A6J6ZVD2</accession>
<proteinExistence type="predicted"/>
<organism evidence="3">
    <name type="scientific">freshwater metagenome</name>
    <dbReference type="NCBI Taxonomy" id="449393"/>
    <lineage>
        <taxon>unclassified sequences</taxon>
        <taxon>metagenomes</taxon>
        <taxon>ecological metagenomes</taxon>
    </lineage>
</organism>
<dbReference type="InterPro" id="IPR013328">
    <property type="entry name" value="6PGD_dom2"/>
</dbReference>
<gene>
    <name evidence="3" type="ORF">UFOPK3204_00374</name>
</gene>
<evidence type="ECO:0000259" key="2">
    <source>
        <dbReference type="Pfam" id="PF08546"/>
    </source>
</evidence>
<name>A0A6J6ZVD2_9ZZZZ</name>
<dbReference type="InterPro" id="IPR013752">
    <property type="entry name" value="KPA_reductase"/>
</dbReference>
<dbReference type="Gene3D" id="1.10.1040.10">
    <property type="entry name" value="N-(1-d-carboxylethyl)-l-norvaline Dehydrogenase, domain 2"/>
    <property type="match status" value="1"/>
</dbReference>
<dbReference type="Gene3D" id="3.40.50.720">
    <property type="entry name" value="NAD(P)-binding Rossmann-like Domain"/>
    <property type="match status" value="1"/>
</dbReference>
<dbReference type="Pfam" id="PF08546">
    <property type="entry name" value="ApbA_C"/>
    <property type="match status" value="1"/>
</dbReference>
<reference evidence="3" key="1">
    <citation type="submission" date="2020-05" db="EMBL/GenBank/DDBJ databases">
        <authorList>
            <person name="Chiriac C."/>
            <person name="Salcher M."/>
            <person name="Ghai R."/>
            <person name="Kavagutti S V."/>
        </authorList>
    </citation>
    <scope>NUCLEOTIDE SEQUENCE</scope>
</reference>
<dbReference type="InterPro" id="IPR008927">
    <property type="entry name" value="6-PGluconate_DH-like_C_sf"/>
</dbReference>